<dbReference type="eggNOG" id="COG1670">
    <property type="taxonomic scope" value="Bacteria"/>
</dbReference>
<dbReference type="PANTHER" id="PTHR42966:SF1">
    <property type="entry name" value="SIALIC ACID SYNTHASE"/>
    <property type="match status" value="1"/>
</dbReference>
<dbReference type="STRING" id="156889.Mmc1_2407"/>
<dbReference type="GO" id="GO:0016747">
    <property type="term" value="F:acyltransferase activity, transferring groups other than amino-acyl groups"/>
    <property type="evidence" value="ECO:0007669"/>
    <property type="project" value="InterPro"/>
</dbReference>
<name>A0LAB4_MAGMM</name>
<gene>
    <name evidence="2" type="ordered locus">Mmc1_2407</name>
</gene>
<dbReference type="InterPro" id="IPR000182">
    <property type="entry name" value="GNAT_dom"/>
</dbReference>
<dbReference type="GO" id="GO:0016051">
    <property type="term" value="P:carbohydrate biosynthetic process"/>
    <property type="evidence" value="ECO:0007669"/>
    <property type="project" value="InterPro"/>
</dbReference>
<dbReference type="Pfam" id="PF00583">
    <property type="entry name" value="Acetyltransf_1"/>
    <property type="match status" value="1"/>
</dbReference>
<dbReference type="GO" id="GO:0050462">
    <property type="term" value="F:N-acetylneuraminate synthase activity"/>
    <property type="evidence" value="ECO:0007669"/>
    <property type="project" value="UniProtKB-EC"/>
</dbReference>
<dbReference type="InterPro" id="IPR057736">
    <property type="entry name" value="SAF_PseI/NeuA/NeuB"/>
</dbReference>
<dbReference type="EC" id="2.5.1.56" evidence="2"/>
<dbReference type="GO" id="GO:0047444">
    <property type="term" value="F:N-acylneuraminate-9-phosphate synthase activity"/>
    <property type="evidence" value="ECO:0007669"/>
    <property type="project" value="TreeGrafter"/>
</dbReference>
<organism evidence="2 3">
    <name type="scientific">Magnetococcus marinus (strain ATCC BAA-1437 / JCM 17883 / MC-1)</name>
    <dbReference type="NCBI Taxonomy" id="156889"/>
    <lineage>
        <taxon>Bacteria</taxon>
        <taxon>Pseudomonadati</taxon>
        <taxon>Pseudomonadota</taxon>
        <taxon>Magnetococcia</taxon>
        <taxon>Magnetococcales</taxon>
        <taxon>Magnetococcaceae</taxon>
        <taxon>Magnetococcus</taxon>
    </lineage>
</organism>
<dbReference type="SUPFAM" id="SSF55729">
    <property type="entry name" value="Acyl-CoA N-acyltransferases (Nat)"/>
    <property type="match status" value="1"/>
</dbReference>
<dbReference type="OrthoDB" id="9781701at2"/>
<dbReference type="Gene3D" id="3.20.20.70">
    <property type="entry name" value="Aldolase class I"/>
    <property type="match status" value="1"/>
</dbReference>
<accession>A0LAB4</accession>
<dbReference type="PANTHER" id="PTHR42966">
    <property type="entry name" value="N-ACETYLNEURAMINATE SYNTHASE"/>
    <property type="match status" value="1"/>
</dbReference>
<keyword evidence="3" id="KW-1185">Reference proteome</keyword>
<dbReference type="SUPFAM" id="SSF51569">
    <property type="entry name" value="Aldolase"/>
    <property type="match status" value="1"/>
</dbReference>
<evidence type="ECO:0000313" key="2">
    <source>
        <dbReference type="EMBL" id="ABK44907.1"/>
    </source>
</evidence>
<protein>
    <submittedName>
        <fullName evidence="2">N-acetylneuraminate synthase</fullName>
        <ecNumber evidence="2">2.5.1.56</ecNumber>
    </submittedName>
</protein>
<dbReference type="PROSITE" id="PS51186">
    <property type="entry name" value="GNAT"/>
    <property type="match status" value="1"/>
</dbReference>
<dbReference type="InterPro" id="IPR013974">
    <property type="entry name" value="SAF"/>
</dbReference>
<evidence type="ECO:0000259" key="1">
    <source>
        <dbReference type="PROSITE" id="PS51186"/>
    </source>
</evidence>
<proteinExistence type="predicted"/>
<dbReference type="eggNOG" id="COG2089">
    <property type="taxonomic scope" value="Bacteria"/>
</dbReference>
<dbReference type="Gene3D" id="3.90.1210.10">
    <property type="entry name" value="Antifreeze-like/N-acetylneuraminic acid synthase C-terminal domain"/>
    <property type="match status" value="1"/>
</dbReference>
<dbReference type="InterPro" id="IPR036732">
    <property type="entry name" value="AFP_Neu5c_C_sf"/>
</dbReference>
<dbReference type="Pfam" id="PF03102">
    <property type="entry name" value="NeuB"/>
    <property type="match status" value="1"/>
</dbReference>
<dbReference type="KEGG" id="mgm:Mmc1_2407"/>
<dbReference type="EMBL" id="CP000471">
    <property type="protein sequence ID" value="ABK44907.1"/>
    <property type="molecule type" value="Genomic_DNA"/>
</dbReference>
<dbReference type="SUPFAM" id="SSF51269">
    <property type="entry name" value="AFP III-like domain"/>
    <property type="match status" value="1"/>
</dbReference>
<dbReference type="CDD" id="cd11615">
    <property type="entry name" value="SAF_NeuB_like"/>
    <property type="match status" value="1"/>
</dbReference>
<evidence type="ECO:0000313" key="3">
    <source>
        <dbReference type="Proteomes" id="UP000002586"/>
    </source>
</evidence>
<reference evidence="2 3" key="2">
    <citation type="journal article" date="2012" name="Int. J. Syst. Evol. Microbiol.">
        <title>Magnetococcus marinus gen. nov., sp. nov., a marine, magnetotactic bacterium that represents a novel lineage (Magnetococcaceae fam. nov.; Magnetococcales ord. nov.) at the base of the Alphaproteobacteria.</title>
        <authorList>
            <person name="Bazylinski D.A."/>
            <person name="Williams T.J."/>
            <person name="Lefevre C.T."/>
            <person name="Berg R.J."/>
            <person name="Zhang C.L."/>
            <person name="Bowser S.S."/>
            <person name="Dean A.J."/>
            <person name="Beveridge T.J."/>
        </authorList>
    </citation>
    <scope>NUCLEOTIDE SEQUENCE [LARGE SCALE GENOMIC DNA]</scope>
    <source>
        <strain evidence="3">ATCC BAA-1437 / JCM 17883 / MC-1</strain>
    </source>
</reference>
<dbReference type="Proteomes" id="UP000002586">
    <property type="component" value="Chromosome"/>
</dbReference>
<reference evidence="3" key="1">
    <citation type="journal article" date="2009" name="Appl. Environ. Microbiol.">
        <title>Complete genome sequence of the chemolithoautotrophic marine magnetotactic coccus strain MC-1.</title>
        <authorList>
            <person name="Schubbe S."/>
            <person name="Williams T.J."/>
            <person name="Xie G."/>
            <person name="Kiss H.E."/>
            <person name="Brettin T.S."/>
            <person name="Martinez D."/>
            <person name="Ross C.A."/>
            <person name="Schuler D."/>
            <person name="Cox B.L."/>
            <person name="Nealson K.H."/>
            <person name="Bazylinski D.A."/>
        </authorList>
    </citation>
    <scope>NUCLEOTIDE SEQUENCE [LARGE SCALE GENOMIC DNA]</scope>
    <source>
        <strain evidence="3">ATCC BAA-1437 / JCM 17883 / MC-1</strain>
    </source>
</reference>
<sequence length="500" mass="55011">MAWRNDATTLAASYHQAPKQWAHFWPEYRDRYFDETVSPLFALWQGQRVAFLRFTHTPQHPLGLGGRCVDISINVAPQWRGQGLAVPILRAASRHLKGLGIDSVVAEVRANNGVSARVFEKAGYRFLGESSKTVADTGERVAIFRFVEDLTSPFWRQQGVYIIAEAGSNWRMGHPARDLAMGKALIDAAVVSGADAVKFQTYRPEKVYVANAGQSNYLAESGIKQDIRDIFADLAMPYSMIEDLAGYCKKAGIQFLSTGFSVEDFQAIDPWVPLHKIASYEISHLRLLDLAANSGKPLLLSTGASRAEDIAWAVERYHSQGGRDLCLLQCTAKYPAPLATVNSAVLPWLQRRYGVSVGLSDHSRDPITAPVAAVAQGARCIEKHYTLHNALPGPDHSFAITADELTQMVRRIREAEEVRGDGIKQVQPQEQELAAFARRGVQALQDIAPGEALLEGHNIAILRPGQQPLGVHPRLLEQMQGRIAQRAIPAGQGVQLGDWG</sequence>
<feature type="domain" description="N-acetyltransferase" evidence="1">
    <location>
        <begin position="1"/>
        <end position="148"/>
    </location>
</feature>
<dbReference type="HOGENOM" id="CLU_521614_0_0_5"/>
<dbReference type="InterPro" id="IPR013785">
    <property type="entry name" value="Aldolase_TIM"/>
</dbReference>
<dbReference type="InterPro" id="IPR016181">
    <property type="entry name" value="Acyl_CoA_acyltransferase"/>
</dbReference>
<keyword evidence="2" id="KW-0808">Transferase</keyword>
<dbReference type="InterPro" id="IPR013132">
    <property type="entry name" value="PseI/NeuA/B-like_N"/>
</dbReference>
<dbReference type="Pfam" id="PF08666">
    <property type="entry name" value="SAF"/>
    <property type="match status" value="1"/>
</dbReference>
<dbReference type="Gene3D" id="3.40.630.30">
    <property type="match status" value="1"/>
</dbReference>
<dbReference type="AlphaFoldDB" id="A0LAB4"/>
<dbReference type="InterPro" id="IPR051690">
    <property type="entry name" value="PseI-like"/>
</dbReference>